<feature type="compositionally biased region" description="Polar residues" evidence="10">
    <location>
        <begin position="413"/>
        <end position="424"/>
    </location>
</feature>
<dbReference type="PANTHER" id="PTHR47549">
    <property type="entry name" value="GOLGI APPARATUS MEMBRANE PROTEIN TVP38-RELATED"/>
    <property type="match status" value="1"/>
</dbReference>
<feature type="transmembrane region" description="Helical" evidence="11">
    <location>
        <begin position="279"/>
        <end position="300"/>
    </location>
</feature>
<feature type="region of interest" description="Disordered" evidence="10">
    <location>
        <begin position="406"/>
        <end position="509"/>
    </location>
</feature>
<gene>
    <name evidence="13" type="ORF">GYMLUDRAFT_40552</name>
</gene>
<evidence type="ECO:0000256" key="6">
    <source>
        <dbReference type="ARBA" id="ARBA00022692"/>
    </source>
</evidence>
<comment type="function">
    <text evidence="1">Golgi membrane protein involved in vesicular trafficking and spindle migration.</text>
</comment>
<keyword evidence="14" id="KW-1185">Reference proteome</keyword>
<feature type="region of interest" description="Disordered" evidence="10">
    <location>
        <begin position="1"/>
        <end position="68"/>
    </location>
</feature>
<dbReference type="HOGENOM" id="CLU_021545_2_0_1"/>
<keyword evidence="6 11" id="KW-0812">Transmembrane</keyword>
<evidence type="ECO:0000313" key="14">
    <source>
        <dbReference type="Proteomes" id="UP000053593"/>
    </source>
</evidence>
<evidence type="ECO:0000256" key="5">
    <source>
        <dbReference type="ARBA" id="ARBA00020673"/>
    </source>
</evidence>
<dbReference type="Proteomes" id="UP000053593">
    <property type="component" value="Unassembled WGS sequence"/>
</dbReference>
<accession>A0A0D0CWK9</accession>
<feature type="region of interest" description="Disordered" evidence="10">
    <location>
        <begin position="325"/>
        <end position="388"/>
    </location>
</feature>
<evidence type="ECO:0000259" key="12">
    <source>
        <dbReference type="Pfam" id="PF09335"/>
    </source>
</evidence>
<evidence type="ECO:0000256" key="8">
    <source>
        <dbReference type="ARBA" id="ARBA00023034"/>
    </source>
</evidence>
<feature type="domain" description="VTT" evidence="12">
    <location>
        <begin position="151"/>
        <end position="265"/>
    </location>
</feature>
<dbReference type="InterPro" id="IPR051076">
    <property type="entry name" value="Golgi_membrane_TVP38/TMEM64"/>
</dbReference>
<evidence type="ECO:0000256" key="7">
    <source>
        <dbReference type="ARBA" id="ARBA00022989"/>
    </source>
</evidence>
<proteinExistence type="inferred from homology"/>
<dbReference type="Pfam" id="PF09335">
    <property type="entry name" value="VTT_dom"/>
    <property type="match status" value="1"/>
</dbReference>
<evidence type="ECO:0000256" key="2">
    <source>
        <dbReference type="ARBA" id="ARBA00004653"/>
    </source>
</evidence>
<evidence type="ECO:0000256" key="9">
    <source>
        <dbReference type="ARBA" id="ARBA00023136"/>
    </source>
</evidence>
<evidence type="ECO:0000256" key="10">
    <source>
        <dbReference type="SAM" id="MobiDB-lite"/>
    </source>
</evidence>
<feature type="compositionally biased region" description="Low complexity" evidence="10">
    <location>
        <begin position="460"/>
        <end position="488"/>
    </location>
</feature>
<dbReference type="EMBL" id="KN834762">
    <property type="protein sequence ID" value="KIK64267.1"/>
    <property type="molecule type" value="Genomic_DNA"/>
</dbReference>
<feature type="compositionally biased region" description="Polar residues" evidence="10">
    <location>
        <begin position="522"/>
        <end position="534"/>
    </location>
</feature>
<feature type="region of interest" description="Disordered" evidence="10">
    <location>
        <begin position="522"/>
        <end position="547"/>
    </location>
</feature>
<organism evidence="13 14">
    <name type="scientific">Collybiopsis luxurians FD-317 M1</name>
    <dbReference type="NCBI Taxonomy" id="944289"/>
    <lineage>
        <taxon>Eukaryota</taxon>
        <taxon>Fungi</taxon>
        <taxon>Dikarya</taxon>
        <taxon>Basidiomycota</taxon>
        <taxon>Agaricomycotina</taxon>
        <taxon>Agaricomycetes</taxon>
        <taxon>Agaricomycetidae</taxon>
        <taxon>Agaricales</taxon>
        <taxon>Marasmiineae</taxon>
        <taxon>Omphalotaceae</taxon>
        <taxon>Collybiopsis</taxon>
        <taxon>Collybiopsis luxurians</taxon>
    </lineage>
</organism>
<keyword evidence="9 11" id="KW-0472">Membrane</keyword>
<feature type="transmembrane region" description="Helical" evidence="11">
    <location>
        <begin position="131"/>
        <end position="149"/>
    </location>
</feature>
<feature type="compositionally biased region" description="Low complexity" evidence="10">
    <location>
        <begin position="364"/>
        <end position="378"/>
    </location>
</feature>
<feature type="transmembrane region" description="Helical" evidence="11">
    <location>
        <begin position="91"/>
        <end position="111"/>
    </location>
</feature>
<evidence type="ECO:0000256" key="11">
    <source>
        <dbReference type="SAM" id="Phobius"/>
    </source>
</evidence>
<feature type="compositionally biased region" description="Low complexity" evidence="10">
    <location>
        <begin position="433"/>
        <end position="447"/>
    </location>
</feature>
<dbReference type="InterPro" id="IPR032816">
    <property type="entry name" value="VTT_dom"/>
</dbReference>
<comment type="subcellular location">
    <subcellularLocation>
        <location evidence="2">Golgi apparatus membrane</location>
        <topology evidence="2">Multi-pass membrane protein</topology>
    </subcellularLocation>
</comment>
<keyword evidence="8" id="KW-0333">Golgi apparatus</keyword>
<comment type="similarity">
    <text evidence="3">Belongs to the TVP38/TMEM64 family.</text>
</comment>
<evidence type="ECO:0000313" key="13">
    <source>
        <dbReference type="EMBL" id="KIK64267.1"/>
    </source>
</evidence>
<feature type="transmembrane region" description="Helical" evidence="11">
    <location>
        <begin position="243"/>
        <end position="267"/>
    </location>
</feature>
<feature type="transmembrane region" description="Helical" evidence="11">
    <location>
        <begin position="156"/>
        <end position="177"/>
    </location>
</feature>
<feature type="compositionally biased region" description="Polar residues" evidence="10">
    <location>
        <begin position="17"/>
        <end position="49"/>
    </location>
</feature>
<dbReference type="PANTHER" id="PTHR47549:SF2">
    <property type="entry name" value="GOLGI APPARATUS MEMBRANE PROTEIN TVP38"/>
    <property type="match status" value="1"/>
</dbReference>
<reference evidence="13 14" key="1">
    <citation type="submission" date="2014-04" db="EMBL/GenBank/DDBJ databases">
        <title>Evolutionary Origins and Diversification of the Mycorrhizal Mutualists.</title>
        <authorList>
            <consortium name="DOE Joint Genome Institute"/>
            <consortium name="Mycorrhizal Genomics Consortium"/>
            <person name="Kohler A."/>
            <person name="Kuo A."/>
            <person name="Nagy L.G."/>
            <person name="Floudas D."/>
            <person name="Copeland A."/>
            <person name="Barry K.W."/>
            <person name="Cichocki N."/>
            <person name="Veneault-Fourrey C."/>
            <person name="LaButti K."/>
            <person name="Lindquist E.A."/>
            <person name="Lipzen A."/>
            <person name="Lundell T."/>
            <person name="Morin E."/>
            <person name="Murat C."/>
            <person name="Riley R."/>
            <person name="Ohm R."/>
            <person name="Sun H."/>
            <person name="Tunlid A."/>
            <person name="Henrissat B."/>
            <person name="Grigoriev I.V."/>
            <person name="Hibbett D.S."/>
            <person name="Martin F."/>
        </authorList>
    </citation>
    <scope>NUCLEOTIDE SEQUENCE [LARGE SCALE GENOMIC DNA]</scope>
    <source>
        <strain evidence="13 14">FD-317 M1</strain>
    </source>
</reference>
<evidence type="ECO:0000256" key="4">
    <source>
        <dbReference type="ARBA" id="ARBA00013533"/>
    </source>
</evidence>
<dbReference type="GO" id="GO:0000139">
    <property type="term" value="C:Golgi membrane"/>
    <property type="evidence" value="ECO:0007669"/>
    <property type="project" value="UniProtKB-SubCell"/>
</dbReference>
<protein>
    <recommendedName>
        <fullName evidence="4">Golgi apparatus membrane protein TVP38</fullName>
    </recommendedName>
    <alternativeName>
        <fullName evidence="5">Golgi apparatus membrane protein tvp38</fullName>
    </alternativeName>
</protein>
<dbReference type="AlphaFoldDB" id="A0A0D0CWK9"/>
<evidence type="ECO:0000256" key="1">
    <source>
        <dbReference type="ARBA" id="ARBA00002978"/>
    </source>
</evidence>
<name>A0A0D0CWK9_9AGAR</name>
<dbReference type="OrthoDB" id="166803at2759"/>
<feature type="compositionally biased region" description="Polar residues" evidence="10">
    <location>
        <begin position="327"/>
        <end position="354"/>
    </location>
</feature>
<keyword evidence="7 11" id="KW-1133">Transmembrane helix</keyword>
<evidence type="ECO:0000256" key="3">
    <source>
        <dbReference type="ARBA" id="ARBA00008640"/>
    </source>
</evidence>
<sequence>MASNYPAQNLPYDEPSHAQQYWSSNGQYPPSKSSNTAKQGPNNHLSANITFDRPETNRTPSPTPSEMRELQTSAIDFKAMMNWRFWLRREWLWYYVIGVIIVVLSTLMTIFHDQIVNWLHPVTSRIHDLKLGWLIPIGILFVISFPPLFGHEIIAVLCGLVWGLGIGFAIVCAGTFLGEVGNFYAFKYCCRARGDKMEKTKISYACLARVVREGGFKIALIARLSAIPGHFTTAIFSTCGMNIFVFCIAAVLSLPKQFITVYFGVLFGQSGTETTKQKIISDSVVAVTILITIGACWYILRKMNEAKPAVIYDRRKARQAKLMNEGLYSSPSSNNSDTFNPNASETNIPLTAQKPNYGYGAGAGQPYPFSPQYQSSSSGNKTVYAPKPQHHYSQNQYNIEDELVGHVAPGGVSDTSYNYTPTRQTSDEVGYDAAGPSVAVSQQQQSPRVPPGVPNLPRTQSPESIPSQPIPSSSSYPQTHPQPQSSHPYPTPASHYPPSVPLSSNTYTPYSYQPQVVQTHTQGQFGSYNPNATSADRLPTPGFPPNPSSPVATGLHSPTVTGMHSNVVASTPPAQFTTPHAYTSHAYEPTDATYHTAMASSDSAGFPHDSPPRYQS</sequence>
<feature type="region of interest" description="Disordered" evidence="10">
    <location>
        <begin position="593"/>
        <end position="616"/>
    </location>
</feature>